<name>A0ACC1NTS9_9PEZI</name>
<protein>
    <submittedName>
        <fullName evidence="1">Uncharacterized protein</fullName>
    </submittedName>
</protein>
<reference evidence="1" key="1">
    <citation type="submission" date="2022-10" db="EMBL/GenBank/DDBJ databases">
        <title>Genome Sequence of Xylaria curta.</title>
        <authorList>
            <person name="Buettner E."/>
        </authorList>
    </citation>
    <scope>NUCLEOTIDE SEQUENCE</scope>
    <source>
        <strain evidence="1">Babe10</strain>
    </source>
</reference>
<dbReference type="Proteomes" id="UP001143856">
    <property type="component" value="Unassembled WGS sequence"/>
</dbReference>
<dbReference type="EMBL" id="JAPDGR010001529">
    <property type="protein sequence ID" value="KAJ2981738.1"/>
    <property type="molecule type" value="Genomic_DNA"/>
</dbReference>
<accession>A0ACC1NTS9</accession>
<comment type="caution">
    <text evidence="1">The sequence shown here is derived from an EMBL/GenBank/DDBJ whole genome shotgun (WGS) entry which is preliminary data.</text>
</comment>
<evidence type="ECO:0000313" key="1">
    <source>
        <dbReference type="EMBL" id="KAJ2981738.1"/>
    </source>
</evidence>
<proteinExistence type="predicted"/>
<organism evidence="1 2">
    <name type="scientific">Xylaria curta</name>
    <dbReference type="NCBI Taxonomy" id="42375"/>
    <lineage>
        <taxon>Eukaryota</taxon>
        <taxon>Fungi</taxon>
        <taxon>Dikarya</taxon>
        <taxon>Ascomycota</taxon>
        <taxon>Pezizomycotina</taxon>
        <taxon>Sordariomycetes</taxon>
        <taxon>Xylariomycetidae</taxon>
        <taxon>Xylariales</taxon>
        <taxon>Xylariaceae</taxon>
        <taxon>Xylaria</taxon>
    </lineage>
</organism>
<gene>
    <name evidence="1" type="ORF">NUW58_g6612</name>
</gene>
<evidence type="ECO:0000313" key="2">
    <source>
        <dbReference type="Proteomes" id="UP001143856"/>
    </source>
</evidence>
<keyword evidence="2" id="KW-1185">Reference proteome</keyword>
<sequence>MPRYGITLHLDSATHSEIDEFTTSGFIGARVDGDDVTLVVPDSPNVIQSVTAESILGIGQSFGWKVERKSIKYSELPTFSEVMAAGTAAALVPIRSITRRESPTSPKSITSTIGKHDRLSSDNDSEKVTYAPDSQSEEDIGPICTRLLTQLRAIQLGKVQDEFNWCFRVTREDGTKVDGSNATNGN</sequence>